<proteinExistence type="predicted"/>
<keyword evidence="2" id="KW-1185">Reference proteome</keyword>
<dbReference type="EMBL" id="JBIQWL010000012">
    <property type="protein sequence ID" value="MFH8252826.1"/>
    <property type="molecule type" value="Genomic_DNA"/>
</dbReference>
<gene>
    <name evidence="1" type="ORF">ACH3VR_20845</name>
</gene>
<protein>
    <submittedName>
        <fullName evidence="1">Uncharacterized protein</fullName>
    </submittedName>
</protein>
<reference evidence="1 2" key="1">
    <citation type="submission" date="2024-09" db="EMBL/GenBank/DDBJ databases">
        <authorList>
            <person name="Pan X."/>
        </authorList>
    </citation>
    <scope>NUCLEOTIDE SEQUENCE [LARGE SCALE GENOMIC DNA]</scope>
    <source>
        <strain evidence="1 2">B2969</strain>
    </source>
</reference>
<sequence length="65" mass="6985">MRRSSAREQSAWASNTAYGNKLAIAADYYGSFRTSFTPAGYSLSTAGYLNGAVFKCPSSDNCVFP</sequence>
<name>A0ABW7QDU9_9MICO</name>
<dbReference type="RefSeq" id="WP_397558254.1">
    <property type="nucleotide sequence ID" value="NZ_JBIQWL010000012.1"/>
</dbReference>
<evidence type="ECO:0000313" key="2">
    <source>
        <dbReference type="Proteomes" id="UP001610861"/>
    </source>
</evidence>
<evidence type="ECO:0000313" key="1">
    <source>
        <dbReference type="EMBL" id="MFH8252826.1"/>
    </source>
</evidence>
<dbReference type="Proteomes" id="UP001610861">
    <property type="component" value="Unassembled WGS sequence"/>
</dbReference>
<organism evidence="1 2">
    <name type="scientific">Microbacterium alkaliflavum</name>
    <dbReference type="NCBI Taxonomy" id="3248839"/>
    <lineage>
        <taxon>Bacteria</taxon>
        <taxon>Bacillati</taxon>
        <taxon>Actinomycetota</taxon>
        <taxon>Actinomycetes</taxon>
        <taxon>Micrococcales</taxon>
        <taxon>Microbacteriaceae</taxon>
        <taxon>Microbacterium</taxon>
    </lineage>
</organism>
<accession>A0ABW7QDU9</accession>
<comment type="caution">
    <text evidence="1">The sequence shown here is derived from an EMBL/GenBank/DDBJ whole genome shotgun (WGS) entry which is preliminary data.</text>
</comment>